<feature type="signal peptide" evidence="1">
    <location>
        <begin position="1"/>
        <end position="17"/>
    </location>
</feature>
<dbReference type="Gene3D" id="3.20.20.100">
    <property type="entry name" value="NADP-dependent oxidoreductase domain"/>
    <property type="match status" value="1"/>
</dbReference>
<dbReference type="Pfam" id="PF00248">
    <property type="entry name" value="Aldo_ket_red"/>
    <property type="match status" value="1"/>
</dbReference>
<proteinExistence type="predicted"/>
<reference evidence="3" key="1">
    <citation type="submission" date="2021-11" db="EMBL/GenBank/DDBJ databases">
        <authorList>
            <consortium name="Genoscope - CEA"/>
            <person name="William W."/>
        </authorList>
    </citation>
    <scope>NUCLEOTIDE SEQUENCE</scope>
</reference>
<dbReference type="InterPro" id="IPR020471">
    <property type="entry name" value="AKR"/>
</dbReference>
<evidence type="ECO:0000256" key="1">
    <source>
        <dbReference type="SAM" id="SignalP"/>
    </source>
</evidence>
<dbReference type="SUPFAM" id="SSF51430">
    <property type="entry name" value="NAD(P)-linked oxidoreductase"/>
    <property type="match status" value="1"/>
</dbReference>
<dbReference type="InterPro" id="IPR023210">
    <property type="entry name" value="NADP_OxRdtase_dom"/>
</dbReference>
<evidence type="ECO:0000313" key="3">
    <source>
        <dbReference type="EMBL" id="CAH0377940.1"/>
    </source>
</evidence>
<keyword evidence="1" id="KW-0732">Signal</keyword>
<feature type="chain" id="PRO_5035173906" description="NADP-dependent oxidoreductase domain-containing protein" evidence="1">
    <location>
        <begin position="18"/>
        <end position="669"/>
    </location>
</feature>
<name>A0A8J2X6G4_9STRA</name>
<dbReference type="OrthoDB" id="416253at2759"/>
<dbReference type="AlphaFoldDB" id="A0A8J2X6G4"/>
<evidence type="ECO:0000259" key="2">
    <source>
        <dbReference type="Pfam" id="PF00248"/>
    </source>
</evidence>
<keyword evidence="4" id="KW-1185">Reference proteome</keyword>
<dbReference type="PANTHER" id="PTHR43827:SF8">
    <property type="entry name" value="ALDO_KETO REDUCTASE FAMILY PROTEIN"/>
    <property type="match status" value="1"/>
</dbReference>
<gene>
    <name evidence="3" type="ORF">PECAL_5P24570</name>
</gene>
<organism evidence="3 4">
    <name type="scientific">Pelagomonas calceolata</name>
    <dbReference type="NCBI Taxonomy" id="35677"/>
    <lineage>
        <taxon>Eukaryota</taxon>
        <taxon>Sar</taxon>
        <taxon>Stramenopiles</taxon>
        <taxon>Ochrophyta</taxon>
        <taxon>Pelagophyceae</taxon>
        <taxon>Pelagomonadales</taxon>
        <taxon>Pelagomonadaceae</taxon>
        <taxon>Pelagomonas</taxon>
    </lineage>
</organism>
<sequence>MRTRALRLVALACICSADDSIPIGLGDGSTQRLQLGWFPRDTDATEAFCSEYSVSSDDCATLYRHVTAKRDGLGRFFVAATDQAAALPSRRLFALLDGELMFRSTGTSNPGRNYPGMWLPTAGICPWWFQQPTEGRPRSFAEITDSATALRAGAEQRVFDKRFAFAYHENEDLEAWAALRDDLRGMAATDGNGRYAFDRFTSLRQLVASIRLGREAWVNAGLGAAADEVLARGAAAGLTTDPVAAPRSSPIVVAGLCEVNDFVTSLRVHIIGWIAARRAICTPAPALLVAELEQLTRQARGAAAALNGASQTAAMGAAVARGAEVCREVSIAGDATGACAFPEIRADLSAYWTHIINLARASGAHDAVDAASQAVKAVRSAANADGRHLVDNARHLVKISVPVEYRASMPSLVYGTAWKRDDTERLARRALAAGFVGFDTACQPKHYDEPALGRAIAGASRERLWIQTKFTPVGGHDDRRPYHVWQPVEDQVRASFSTSLANLGTDYVDALLLHSPLETYELTLRAWRVLEEFHAAGSVRTLGVSNVNFQTFERLWNESTVKPGVVQNRFYNRTGYDRDLRAFCKNHGVAYQGFWTLTGNRNVVSGPVVAEIASRLGKPPVSVYYRALMQLGVVVLDGTKSMDHMREDLEVSDFELDAADVVAIDRALS</sequence>
<feature type="domain" description="NADP-dependent oxidoreductase" evidence="2">
    <location>
        <begin position="418"/>
        <end position="667"/>
    </location>
</feature>
<dbReference type="CDD" id="cd19071">
    <property type="entry name" value="AKR_AKR1-5-like"/>
    <property type="match status" value="1"/>
</dbReference>
<dbReference type="PRINTS" id="PR00069">
    <property type="entry name" value="ALDKETRDTASE"/>
</dbReference>
<dbReference type="InterPro" id="IPR036812">
    <property type="entry name" value="NAD(P)_OxRdtase_dom_sf"/>
</dbReference>
<dbReference type="GO" id="GO:0016491">
    <property type="term" value="F:oxidoreductase activity"/>
    <property type="evidence" value="ECO:0007669"/>
    <property type="project" value="InterPro"/>
</dbReference>
<evidence type="ECO:0000313" key="4">
    <source>
        <dbReference type="Proteomes" id="UP000789595"/>
    </source>
</evidence>
<comment type="caution">
    <text evidence="3">The sequence shown here is derived from an EMBL/GenBank/DDBJ whole genome shotgun (WGS) entry which is preliminary data.</text>
</comment>
<protein>
    <recommendedName>
        <fullName evidence="2">NADP-dependent oxidoreductase domain-containing protein</fullName>
    </recommendedName>
</protein>
<dbReference type="PANTHER" id="PTHR43827">
    <property type="entry name" value="2,5-DIKETO-D-GLUCONIC ACID REDUCTASE"/>
    <property type="match status" value="1"/>
</dbReference>
<dbReference type="Proteomes" id="UP000789595">
    <property type="component" value="Unassembled WGS sequence"/>
</dbReference>
<dbReference type="EMBL" id="CAKKNE010000005">
    <property type="protein sequence ID" value="CAH0377940.1"/>
    <property type="molecule type" value="Genomic_DNA"/>
</dbReference>
<accession>A0A8J2X6G4</accession>